<proteinExistence type="predicted"/>
<name>A0A921U3L7_SORBI</name>
<reference evidence="1" key="1">
    <citation type="journal article" date="2019" name="BMC Genomics">
        <title>A new reference genome for Sorghum bicolor reveals high levels of sequence similarity between sweet and grain genotypes: implications for the genetics of sugar metabolism.</title>
        <authorList>
            <person name="Cooper E.A."/>
            <person name="Brenton Z.W."/>
            <person name="Flinn B.S."/>
            <person name="Jenkins J."/>
            <person name="Shu S."/>
            <person name="Flowers D."/>
            <person name="Luo F."/>
            <person name="Wang Y."/>
            <person name="Xia P."/>
            <person name="Barry K."/>
            <person name="Daum C."/>
            <person name="Lipzen A."/>
            <person name="Yoshinaga Y."/>
            <person name="Schmutz J."/>
            <person name="Saski C."/>
            <person name="Vermerris W."/>
            <person name="Kresovich S."/>
        </authorList>
    </citation>
    <scope>NUCLEOTIDE SEQUENCE</scope>
</reference>
<reference evidence="1" key="2">
    <citation type="submission" date="2020-10" db="EMBL/GenBank/DDBJ databases">
        <authorList>
            <person name="Cooper E.A."/>
            <person name="Brenton Z.W."/>
            <person name="Flinn B.S."/>
            <person name="Jenkins J."/>
            <person name="Shu S."/>
            <person name="Flowers D."/>
            <person name="Luo F."/>
            <person name="Wang Y."/>
            <person name="Xia P."/>
            <person name="Barry K."/>
            <person name="Daum C."/>
            <person name="Lipzen A."/>
            <person name="Yoshinaga Y."/>
            <person name="Schmutz J."/>
            <person name="Saski C."/>
            <person name="Vermerris W."/>
            <person name="Kresovich S."/>
        </authorList>
    </citation>
    <scope>NUCLEOTIDE SEQUENCE</scope>
</reference>
<protein>
    <submittedName>
        <fullName evidence="1">Uncharacterized protein</fullName>
    </submittedName>
</protein>
<comment type="caution">
    <text evidence="1">The sequence shown here is derived from an EMBL/GenBank/DDBJ whole genome shotgun (WGS) entry which is preliminary data.</text>
</comment>
<evidence type="ECO:0000313" key="2">
    <source>
        <dbReference type="Proteomes" id="UP000807115"/>
    </source>
</evidence>
<accession>A0A921U3L7</accession>
<organism evidence="1 2">
    <name type="scientific">Sorghum bicolor</name>
    <name type="common">Sorghum</name>
    <name type="synonym">Sorghum vulgare</name>
    <dbReference type="NCBI Taxonomy" id="4558"/>
    <lineage>
        <taxon>Eukaryota</taxon>
        <taxon>Viridiplantae</taxon>
        <taxon>Streptophyta</taxon>
        <taxon>Embryophyta</taxon>
        <taxon>Tracheophyta</taxon>
        <taxon>Spermatophyta</taxon>
        <taxon>Magnoliopsida</taxon>
        <taxon>Liliopsida</taxon>
        <taxon>Poales</taxon>
        <taxon>Poaceae</taxon>
        <taxon>PACMAD clade</taxon>
        <taxon>Panicoideae</taxon>
        <taxon>Andropogonodae</taxon>
        <taxon>Andropogoneae</taxon>
        <taxon>Sorghinae</taxon>
        <taxon>Sorghum</taxon>
    </lineage>
</organism>
<evidence type="ECO:0000313" key="1">
    <source>
        <dbReference type="EMBL" id="KAG0516715.1"/>
    </source>
</evidence>
<dbReference type="Proteomes" id="UP000807115">
    <property type="component" value="Chromosome 9"/>
</dbReference>
<gene>
    <name evidence="1" type="ORF">BDA96_09G027600</name>
</gene>
<dbReference type="EMBL" id="CM027688">
    <property type="protein sequence ID" value="KAG0516715.1"/>
    <property type="molecule type" value="Genomic_DNA"/>
</dbReference>
<dbReference type="AlphaFoldDB" id="A0A921U3L7"/>
<sequence>MRIREWGEIPCPCCWPASLAGPGFEDSIAEKQTPVKTEQQAKAPTLQQRGPSCRLMMMIVLLHA</sequence>